<comment type="subcellular location">
    <subcellularLocation>
        <location evidence="1 9">Bacterial flagellum basal body</location>
    </subcellularLocation>
    <subcellularLocation>
        <location evidence="2">Cell membrane</location>
        <topology evidence="2">Multi-pass membrane protein</topology>
    </subcellularLocation>
</comment>
<comment type="similarity">
    <text evidence="3 9">Belongs to the FliF family.</text>
</comment>
<evidence type="ECO:0000256" key="5">
    <source>
        <dbReference type="ARBA" id="ARBA00022692"/>
    </source>
</evidence>
<dbReference type="InterPro" id="IPR013556">
    <property type="entry name" value="Flag_M-ring_C"/>
</dbReference>
<feature type="domain" description="Flagellar M-ring N-terminal" evidence="11">
    <location>
        <begin position="26"/>
        <end position="190"/>
    </location>
</feature>
<keyword evidence="7" id="KW-0472">Membrane</keyword>
<evidence type="ECO:0000256" key="10">
    <source>
        <dbReference type="SAM" id="MobiDB-lite"/>
    </source>
</evidence>
<proteinExistence type="inferred from homology"/>
<dbReference type="PANTHER" id="PTHR30046:SF0">
    <property type="entry name" value="FLAGELLAR M-RING PROTEIN"/>
    <property type="match status" value="1"/>
</dbReference>
<evidence type="ECO:0000259" key="12">
    <source>
        <dbReference type="Pfam" id="PF08345"/>
    </source>
</evidence>
<evidence type="ECO:0000313" key="14">
    <source>
        <dbReference type="Proteomes" id="UP000001302"/>
    </source>
</evidence>
<evidence type="ECO:0000256" key="7">
    <source>
        <dbReference type="ARBA" id="ARBA00023136"/>
    </source>
</evidence>
<evidence type="ECO:0000259" key="11">
    <source>
        <dbReference type="Pfam" id="PF01514"/>
    </source>
</evidence>
<keyword evidence="14" id="KW-1185">Reference proteome</keyword>
<gene>
    <name evidence="13" type="ordered locus">PB2503_07864</name>
</gene>
<evidence type="ECO:0000313" key="13">
    <source>
        <dbReference type="EMBL" id="ADM09628.1"/>
    </source>
</evidence>
<keyword evidence="4" id="KW-1003">Cell membrane</keyword>
<dbReference type="GO" id="GO:0005886">
    <property type="term" value="C:plasma membrane"/>
    <property type="evidence" value="ECO:0007669"/>
    <property type="project" value="UniProtKB-SubCell"/>
</dbReference>
<keyword evidence="6" id="KW-1133">Transmembrane helix</keyword>
<dbReference type="InterPro" id="IPR006182">
    <property type="entry name" value="FliF_N_dom"/>
</dbReference>
<name>E0TH44_PARBH</name>
<dbReference type="InterPro" id="IPR045851">
    <property type="entry name" value="AMP-bd_C_sf"/>
</dbReference>
<sequence>MIAGGAAIAATIGLLAMVFMAGGRTDALLFSGLSPAASGDIIGKLDEMAVPYTIDGSAIYVPEGERDRLRLELARLGMPPAGGAGYEILDDLNGFSTTSDMFDAAYWRAKEGELTRTILAIPTVTAARVHLGVTRQSAFRRARLDKSASVTVEASGGLSKSQAQSIQYLTALAVPELRPESVAVIDTARGVIAGPGATGDESPMGDEIDREDRLASRLTHLLEAHVGPGNARVSVAMDIDRQSIAQKERVIDPDSRQIVSRSISEESDAESDADIPVTIASNLPDGDAAEDPEEAGTRLVKRRRDEEVTYTGTEIERVIETAAGTVRRLSVAVLLNERYTVNEEGETVPAPRSPEEVEALETLVANAAGIEDERGDRLAIRVLPFEGEEPQLVTAPGFVEAHVMPRAVDIAQFSVLALLVASIAFFVLRPALSPKTPFAQAEIAEGEDKLENLDAAEVLTMLTEENPDDAAAILDSWFEEDRRVA</sequence>
<dbReference type="AlphaFoldDB" id="E0TH44"/>
<dbReference type="NCBIfam" id="TIGR00206">
    <property type="entry name" value="fliF"/>
    <property type="match status" value="1"/>
</dbReference>
<keyword evidence="8 9" id="KW-0975">Bacterial flagellum</keyword>
<keyword evidence="5" id="KW-0812">Transmembrane</keyword>
<reference evidence="13 14" key="2">
    <citation type="journal article" date="2011" name="J. Bacteriol.">
        <title>Complete genome sequence of strain HTCC2503T of Parvularcula bermudensis, the type species of the order "Parvularculales" in the class Alphaproteobacteria.</title>
        <authorList>
            <person name="Oh H.M."/>
            <person name="Kang I."/>
            <person name="Vergin K.L."/>
            <person name="Kang D."/>
            <person name="Rhee K.H."/>
            <person name="Giovannoni S.J."/>
            <person name="Cho J.C."/>
        </authorList>
    </citation>
    <scope>NUCLEOTIDE SEQUENCE [LARGE SCALE GENOMIC DNA]</scope>
    <source>
        <strain evidence="14">ATCC BAA-594 / HTCC2503 / KCTC 12087</strain>
    </source>
</reference>
<dbReference type="InterPro" id="IPR043427">
    <property type="entry name" value="YscJ/FliF"/>
</dbReference>
<evidence type="ECO:0000256" key="1">
    <source>
        <dbReference type="ARBA" id="ARBA00004117"/>
    </source>
</evidence>
<evidence type="ECO:0000256" key="3">
    <source>
        <dbReference type="ARBA" id="ARBA00007971"/>
    </source>
</evidence>
<dbReference type="PANTHER" id="PTHR30046">
    <property type="entry name" value="FLAGELLAR M-RING PROTEIN"/>
    <property type="match status" value="1"/>
</dbReference>
<dbReference type="Proteomes" id="UP000001302">
    <property type="component" value="Chromosome"/>
</dbReference>
<keyword evidence="13" id="KW-0282">Flagellum</keyword>
<keyword evidence="13" id="KW-0969">Cilium</keyword>
<dbReference type="Pfam" id="PF08345">
    <property type="entry name" value="YscJ_FliF_C"/>
    <property type="match status" value="1"/>
</dbReference>
<keyword evidence="13" id="KW-0966">Cell projection</keyword>
<evidence type="ECO:0000256" key="2">
    <source>
        <dbReference type="ARBA" id="ARBA00004651"/>
    </source>
</evidence>
<evidence type="ECO:0000256" key="8">
    <source>
        <dbReference type="ARBA" id="ARBA00023143"/>
    </source>
</evidence>
<organism evidence="13 14">
    <name type="scientific">Parvularcula bermudensis (strain ATCC BAA-594 / HTCC2503 / KCTC 12087)</name>
    <dbReference type="NCBI Taxonomy" id="314260"/>
    <lineage>
        <taxon>Bacteria</taxon>
        <taxon>Pseudomonadati</taxon>
        <taxon>Pseudomonadota</taxon>
        <taxon>Alphaproteobacteria</taxon>
        <taxon>Parvularculales</taxon>
        <taxon>Parvularculaceae</taxon>
        <taxon>Parvularcula</taxon>
    </lineage>
</organism>
<evidence type="ECO:0000256" key="6">
    <source>
        <dbReference type="ARBA" id="ARBA00022989"/>
    </source>
</evidence>
<dbReference type="STRING" id="314260.PB2503_07864"/>
<dbReference type="PIRSF" id="PIRSF004862">
    <property type="entry name" value="FliF"/>
    <property type="match status" value="1"/>
</dbReference>
<feature type="region of interest" description="Disordered" evidence="10">
    <location>
        <begin position="254"/>
        <end position="274"/>
    </location>
</feature>
<dbReference type="GO" id="GO:0071973">
    <property type="term" value="P:bacterial-type flagellum-dependent cell motility"/>
    <property type="evidence" value="ECO:0007669"/>
    <property type="project" value="InterPro"/>
</dbReference>
<dbReference type="Pfam" id="PF01514">
    <property type="entry name" value="YscJ_FliF"/>
    <property type="match status" value="1"/>
</dbReference>
<comment type="function">
    <text evidence="9">The M ring may be actively involved in energy transduction.</text>
</comment>
<dbReference type="EMBL" id="CP002156">
    <property type="protein sequence ID" value="ADM09628.1"/>
    <property type="molecule type" value="Genomic_DNA"/>
</dbReference>
<accession>E0TH44</accession>
<dbReference type="InterPro" id="IPR000067">
    <property type="entry name" value="FlgMring_FliF"/>
</dbReference>
<dbReference type="Gene3D" id="3.30.300.30">
    <property type="match status" value="1"/>
</dbReference>
<evidence type="ECO:0000256" key="4">
    <source>
        <dbReference type="ARBA" id="ARBA00022475"/>
    </source>
</evidence>
<protein>
    <recommendedName>
        <fullName evidence="9">Flagellar M-ring protein</fullName>
    </recommendedName>
</protein>
<dbReference type="GO" id="GO:0009431">
    <property type="term" value="C:bacterial-type flagellum basal body, MS ring"/>
    <property type="evidence" value="ECO:0007669"/>
    <property type="project" value="InterPro"/>
</dbReference>
<dbReference type="PRINTS" id="PR01009">
    <property type="entry name" value="FLGMRINGFLIF"/>
</dbReference>
<evidence type="ECO:0000256" key="9">
    <source>
        <dbReference type="PIRNR" id="PIRNR004862"/>
    </source>
</evidence>
<dbReference type="eggNOG" id="COG1766">
    <property type="taxonomic scope" value="Bacteria"/>
</dbReference>
<dbReference type="HOGENOM" id="CLU_028108_4_1_5"/>
<dbReference type="KEGG" id="pbr:PB2503_07864"/>
<reference evidence="14" key="1">
    <citation type="submission" date="2010-08" db="EMBL/GenBank/DDBJ databases">
        <title>Genome sequence of Parvularcula bermudensis HTCC2503.</title>
        <authorList>
            <person name="Kang D.-M."/>
            <person name="Oh H.-M."/>
            <person name="Cho J.-C."/>
        </authorList>
    </citation>
    <scope>NUCLEOTIDE SEQUENCE [LARGE SCALE GENOMIC DNA]</scope>
    <source>
        <strain evidence="14">ATCC BAA-594 / HTCC2503 / KCTC 12087</strain>
    </source>
</reference>
<feature type="domain" description="Flagellar M-ring C-terminal" evidence="12">
    <location>
        <begin position="222"/>
        <end position="385"/>
    </location>
</feature>
<dbReference type="GO" id="GO:0003774">
    <property type="term" value="F:cytoskeletal motor activity"/>
    <property type="evidence" value="ECO:0007669"/>
    <property type="project" value="InterPro"/>
</dbReference>